<keyword evidence="13" id="KW-1185">Reference proteome</keyword>
<feature type="compositionally biased region" description="Low complexity" evidence="10">
    <location>
        <begin position="31"/>
        <end position="42"/>
    </location>
</feature>
<keyword evidence="4 9" id="KW-0805">Transcription regulation</keyword>
<dbReference type="InterPro" id="IPR045174">
    <property type="entry name" value="Dof"/>
</dbReference>
<keyword evidence="3 9" id="KW-0862">Zinc</keyword>
<dbReference type="GO" id="GO:0005634">
    <property type="term" value="C:nucleus"/>
    <property type="evidence" value="ECO:0007669"/>
    <property type="project" value="UniProtKB-SubCell"/>
</dbReference>
<dbReference type="PROSITE" id="PS01361">
    <property type="entry name" value="ZF_DOF_1"/>
    <property type="match status" value="1"/>
</dbReference>
<dbReference type="PANTHER" id="PTHR31992:SF97">
    <property type="entry name" value="DOF ZINC FINGER PROTEIN"/>
    <property type="match status" value="1"/>
</dbReference>
<organism evidence="12 13">
    <name type="scientific">Cinchona calisaya</name>
    <dbReference type="NCBI Taxonomy" id="153742"/>
    <lineage>
        <taxon>Eukaryota</taxon>
        <taxon>Viridiplantae</taxon>
        <taxon>Streptophyta</taxon>
        <taxon>Embryophyta</taxon>
        <taxon>Tracheophyta</taxon>
        <taxon>Spermatophyta</taxon>
        <taxon>Magnoliopsida</taxon>
        <taxon>eudicotyledons</taxon>
        <taxon>Gunneridae</taxon>
        <taxon>Pentapetalae</taxon>
        <taxon>asterids</taxon>
        <taxon>lamiids</taxon>
        <taxon>Gentianales</taxon>
        <taxon>Rubiaceae</taxon>
        <taxon>Cinchonoideae</taxon>
        <taxon>Cinchoneae</taxon>
        <taxon>Cinchona</taxon>
    </lineage>
</organism>
<gene>
    <name evidence="12" type="ORF">ACH5RR_015072</name>
</gene>
<protein>
    <recommendedName>
        <fullName evidence="9">Dof zinc finger protein</fullName>
    </recommendedName>
</protein>
<dbReference type="GO" id="GO:0003700">
    <property type="term" value="F:DNA-binding transcription factor activity"/>
    <property type="evidence" value="ECO:0007669"/>
    <property type="project" value="UniProtKB-UniRule"/>
</dbReference>
<evidence type="ECO:0000313" key="13">
    <source>
        <dbReference type="Proteomes" id="UP001630127"/>
    </source>
</evidence>
<keyword evidence="7 8" id="KW-0539">Nucleus</keyword>
<dbReference type="Pfam" id="PF02701">
    <property type="entry name" value="Zn_ribbon_Dof"/>
    <property type="match status" value="1"/>
</dbReference>
<sequence length="311" mass="34533">MGLSSKQVSSDHSLDWSQTFLESGKLELPKQPQTRRQQQNQQHPLSSEPLKCPRCGSTNTKFCYYNNYNKSQPRHFCKACKRHWTKGGTLRNVPVGGGRKNKRLKTTANATTTTTASKATATGGRNYGNLAHSQRDCHNSTLGCDALNDQENISDSILYRALISSSSSVQHDSNTINAFMGKNSTSNKNSFAAQDQQSLEFYSFSSLNSSFDAMIPCSFPCSNLVSLTNNGCDHYIGELDQLESSTITSSTVIPTTRSSTNAFFSESWQAPITMSTTNVMEEMPKYWNWNDIDPLVSADLNISWEDLDIKP</sequence>
<evidence type="ECO:0000256" key="3">
    <source>
        <dbReference type="ARBA" id="ARBA00022833"/>
    </source>
</evidence>
<keyword evidence="2 8" id="KW-0863">Zinc-finger</keyword>
<evidence type="ECO:0000313" key="12">
    <source>
        <dbReference type="EMBL" id="KAL3522238.1"/>
    </source>
</evidence>
<evidence type="ECO:0000259" key="11">
    <source>
        <dbReference type="PROSITE" id="PS50884"/>
    </source>
</evidence>
<dbReference type="AlphaFoldDB" id="A0ABD2ZSI6"/>
<comment type="caution">
    <text evidence="12">The sequence shown here is derived from an EMBL/GenBank/DDBJ whole genome shotgun (WGS) entry which is preliminary data.</text>
</comment>
<accession>A0ABD2ZSI6</accession>
<keyword evidence="6 9" id="KW-0804">Transcription</keyword>
<evidence type="ECO:0000256" key="6">
    <source>
        <dbReference type="ARBA" id="ARBA00023163"/>
    </source>
</evidence>
<feature type="domain" description="Dof-type" evidence="11">
    <location>
        <begin position="50"/>
        <end position="104"/>
    </location>
</feature>
<keyword evidence="1 9" id="KW-0479">Metal-binding</keyword>
<evidence type="ECO:0000256" key="4">
    <source>
        <dbReference type="ARBA" id="ARBA00023015"/>
    </source>
</evidence>
<evidence type="ECO:0000256" key="7">
    <source>
        <dbReference type="ARBA" id="ARBA00023242"/>
    </source>
</evidence>
<comment type="function">
    <text evidence="9">Transcription factor that binds specifically to a 5'-AA[AG]G-3' consensus core sequence.</text>
</comment>
<dbReference type="PROSITE" id="PS50884">
    <property type="entry name" value="ZF_DOF_2"/>
    <property type="match status" value="1"/>
</dbReference>
<evidence type="ECO:0000256" key="2">
    <source>
        <dbReference type="ARBA" id="ARBA00022771"/>
    </source>
</evidence>
<evidence type="ECO:0000256" key="8">
    <source>
        <dbReference type="PROSITE-ProRule" id="PRU00071"/>
    </source>
</evidence>
<keyword evidence="5 8" id="KW-0238">DNA-binding</keyword>
<dbReference type="Proteomes" id="UP001630127">
    <property type="component" value="Unassembled WGS sequence"/>
</dbReference>
<evidence type="ECO:0000256" key="10">
    <source>
        <dbReference type="SAM" id="MobiDB-lite"/>
    </source>
</evidence>
<evidence type="ECO:0000256" key="9">
    <source>
        <dbReference type="RuleBase" id="RU369094"/>
    </source>
</evidence>
<dbReference type="GO" id="GO:0003677">
    <property type="term" value="F:DNA binding"/>
    <property type="evidence" value="ECO:0007669"/>
    <property type="project" value="UniProtKB-UniRule"/>
</dbReference>
<feature type="region of interest" description="Disordered" evidence="10">
    <location>
        <begin position="23"/>
        <end position="50"/>
    </location>
</feature>
<dbReference type="GO" id="GO:0008270">
    <property type="term" value="F:zinc ion binding"/>
    <property type="evidence" value="ECO:0007669"/>
    <property type="project" value="UniProtKB-KW"/>
</dbReference>
<evidence type="ECO:0000256" key="1">
    <source>
        <dbReference type="ARBA" id="ARBA00022723"/>
    </source>
</evidence>
<dbReference type="InterPro" id="IPR003851">
    <property type="entry name" value="Znf_Dof"/>
</dbReference>
<name>A0ABD2ZSI6_9GENT</name>
<reference evidence="12 13" key="1">
    <citation type="submission" date="2024-11" db="EMBL/GenBank/DDBJ databases">
        <title>A near-complete genome assembly of Cinchona calisaya.</title>
        <authorList>
            <person name="Lian D.C."/>
            <person name="Zhao X.W."/>
            <person name="Wei L."/>
        </authorList>
    </citation>
    <scope>NUCLEOTIDE SEQUENCE [LARGE SCALE GENOMIC DNA]</scope>
    <source>
        <tissue evidence="12">Nenye</tissue>
    </source>
</reference>
<dbReference type="EMBL" id="JBJUIK010000007">
    <property type="protein sequence ID" value="KAL3522238.1"/>
    <property type="molecule type" value="Genomic_DNA"/>
</dbReference>
<comment type="subcellular location">
    <subcellularLocation>
        <location evidence="8 9">Nucleus</location>
    </subcellularLocation>
</comment>
<evidence type="ECO:0000256" key="5">
    <source>
        <dbReference type="ARBA" id="ARBA00023125"/>
    </source>
</evidence>
<proteinExistence type="predicted"/>
<dbReference type="PANTHER" id="PTHR31992">
    <property type="entry name" value="DOF ZINC FINGER PROTEIN DOF1.4-RELATED"/>
    <property type="match status" value="1"/>
</dbReference>